<dbReference type="Proteomes" id="UP001295423">
    <property type="component" value="Unassembled WGS sequence"/>
</dbReference>
<comment type="subcellular location">
    <subcellularLocation>
        <location evidence="1">Cytoplasm</location>
    </subcellularLocation>
</comment>
<feature type="compositionally biased region" description="Basic and acidic residues" evidence="5">
    <location>
        <begin position="20"/>
        <end position="33"/>
    </location>
</feature>
<dbReference type="AlphaFoldDB" id="A0AAD2GE34"/>
<dbReference type="GO" id="GO:0005516">
    <property type="term" value="F:calmodulin binding"/>
    <property type="evidence" value="ECO:0007669"/>
    <property type="project" value="UniProtKB-KW"/>
</dbReference>
<proteinExistence type="predicted"/>
<dbReference type="PANTHER" id="PTHR22706">
    <property type="entry name" value="ASSEMBLY FACTOR FOR SPINDLE MICROTUBULES"/>
    <property type="match status" value="1"/>
</dbReference>
<dbReference type="InterPro" id="IPR051185">
    <property type="entry name" value="ASPM"/>
</dbReference>
<dbReference type="GO" id="GO:0051295">
    <property type="term" value="P:establishment of meiotic spindle localization"/>
    <property type="evidence" value="ECO:0007669"/>
    <property type="project" value="TreeGrafter"/>
</dbReference>
<dbReference type="SMART" id="SM00015">
    <property type="entry name" value="IQ"/>
    <property type="match status" value="16"/>
</dbReference>
<sequence>MAKKKKKNVKRNTKKKAKKTNKENDEEKGKRKDSLITIQKHWRGTQAREQYRTCHASCVVVQSITRQWLIRRKINTRIQSAIDIQKTWRGYSSTTKIKSLPEKTPIEQTRAATKIQSIYRMLIAEEAYHSRQQMSFLNRLRAATILQSFARRQIAHKSFYTLRDCITTVQSYARGRQLRKMLEKRAKAVIMIQKHTRGSIVRGYMRRLHSSAIVIQMLIRMALVPRRQFQFLQLPQERRKVLNRAAKLIQIAFLRWKLQLVVESMQCSAIILNRGIRGQLDRSAAKFALSHMNASLKNSASTPSFARLVAGNDPNFASKVAAWELSVLQAKLFSSIVLQRAARRFLSRRQESRQSDVQVSSQVLRGPTTEPFSSVIQWAFGRTKREATVTMRLEAAIRLQSKYRGWKRRQAYNSMLEDRSKKTDQAAAIRLQSVFRARRSRNVYHLLLDDQCQRKNRATASRIQNVSLLEDRSKKTDKAAVIRLQSVFRLWRSRQACRLLLDSQLRRKKQAAATTRIQTVFRVWRSRKVYDLLLEDQRQKTSRTAATRIQTAFRGLMGRNKYDLLWEEQHQEKHRIAVTRIQTAFRGLMERKAHRFISLDRSKQTDQASIDLQRVFRGTDGRILAGAYTSQMTDLSSHATASVLHAAELSSTATVSHLLDDQSSTSMVSPSLRQLIDRAKAAQAEACFLAANILPGYATTVLQKYP</sequence>
<feature type="compositionally biased region" description="Basic residues" evidence="5">
    <location>
        <begin position="1"/>
        <end position="19"/>
    </location>
</feature>
<name>A0AAD2GE34_9STRA</name>
<evidence type="ECO:0000256" key="5">
    <source>
        <dbReference type="SAM" id="MobiDB-lite"/>
    </source>
</evidence>
<keyword evidence="2" id="KW-0963">Cytoplasm</keyword>
<dbReference type="GO" id="GO:0005737">
    <property type="term" value="C:cytoplasm"/>
    <property type="evidence" value="ECO:0007669"/>
    <property type="project" value="UniProtKB-SubCell"/>
</dbReference>
<protein>
    <submittedName>
        <fullName evidence="6">Uncharacterized protein</fullName>
    </submittedName>
</protein>
<evidence type="ECO:0000313" key="7">
    <source>
        <dbReference type="Proteomes" id="UP001295423"/>
    </source>
</evidence>
<organism evidence="6 7">
    <name type="scientific">Cylindrotheca closterium</name>
    <dbReference type="NCBI Taxonomy" id="2856"/>
    <lineage>
        <taxon>Eukaryota</taxon>
        <taxon>Sar</taxon>
        <taxon>Stramenopiles</taxon>
        <taxon>Ochrophyta</taxon>
        <taxon>Bacillariophyta</taxon>
        <taxon>Bacillariophyceae</taxon>
        <taxon>Bacillariophycidae</taxon>
        <taxon>Bacillariales</taxon>
        <taxon>Bacillariaceae</taxon>
        <taxon>Cylindrotheca</taxon>
    </lineage>
</organism>
<comment type="caution">
    <text evidence="6">The sequence shown here is derived from an EMBL/GenBank/DDBJ whole genome shotgun (WGS) entry which is preliminary data.</text>
</comment>
<dbReference type="GO" id="GO:0000922">
    <property type="term" value="C:spindle pole"/>
    <property type="evidence" value="ECO:0007669"/>
    <property type="project" value="TreeGrafter"/>
</dbReference>
<feature type="region of interest" description="Disordered" evidence="5">
    <location>
        <begin position="1"/>
        <end position="33"/>
    </location>
</feature>
<dbReference type="PROSITE" id="PS50096">
    <property type="entry name" value="IQ"/>
    <property type="match status" value="11"/>
</dbReference>
<evidence type="ECO:0000256" key="4">
    <source>
        <dbReference type="ARBA" id="ARBA00022860"/>
    </source>
</evidence>
<dbReference type="EMBL" id="CAKOGP040002424">
    <property type="protein sequence ID" value="CAJ1969384.1"/>
    <property type="molecule type" value="Genomic_DNA"/>
</dbReference>
<gene>
    <name evidence="6" type="ORF">CYCCA115_LOCUS23679</name>
</gene>
<dbReference type="Pfam" id="PF00612">
    <property type="entry name" value="IQ"/>
    <property type="match status" value="6"/>
</dbReference>
<reference evidence="6" key="1">
    <citation type="submission" date="2023-08" db="EMBL/GenBank/DDBJ databases">
        <authorList>
            <person name="Audoor S."/>
            <person name="Bilcke G."/>
        </authorList>
    </citation>
    <scope>NUCLEOTIDE SEQUENCE</scope>
</reference>
<dbReference type="Gene3D" id="1.20.5.190">
    <property type="match status" value="6"/>
</dbReference>
<dbReference type="InterPro" id="IPR000048">
    <property type="entry name" value="IQ_motif_EF-hand-BS"/>
</dbReference>
<evidence type="ECO:0000256" key="1">
    <source>
        <dbReference type="ARBA" id="ARBA00004496"/>
    </source>
</evidence>
<dbReference type="GO" id="GO:0000278">
    <property type="term" value="P:mitotic cell cycle"/>
    <property type="evidence" value="ECO:0007669"/>
    <property type="project" value="TreeGrafter"/>
</dbReference>
<dbReference type="PANTHER" id="PTHR22706:SF1">
    <property type="entry name" value="ASSEMBLY FACTOR FOR SPINDLE MICROTUBULES"/>
    <property type="match status" value="1"/>
</dbReference>
<evidence type="ECO:0000256" key="2">
    <source>
        <dbReference type="ARBA" id="ARBA00022490"/>
    </source>
</evidence>
<keyword evidence="4" id="KW-0112">Calmodulin-binding</keyword>
<dbReference type="GO" id="GO:0007051">
    <property type="term" value="P:spindle organization"/>
    <property type="evidence" value="ECO:0007669"/>
    <property type="project" value="TreeGrafter"/>
</dbReference>
<evidence type="ECO:0000313" key="6">
    <source>
        <dbReference type="EMBL" id="CAJ1969384.1"/>
    </source>
</evidence>
<keyword evidence="7" id="KW-1185">Reference proteome</keyword>
<accession>A0AAD2GE34</accession>
<evidence type="ECO:0000256" key="3">
    <source>
        <dbReference type="ARBA" id="ARBA00022737"/>
    </source>
</evidence>
<keyword evidence="3" id="KW-0677">Repeat</keyword>